<dbReference type="InterPro" id="IPR038765">
    <property type="entry name" value="Papain-like_cys_pep_sf"/>
</dbReference>
<feature type="domain" description="Transglutaminase-like" evidence="1">
    <location>
        <begin position="92"/>
        <end position="154"/>
    </location>
</feature>
<evidence type="ECO:0000313" key="3">
    <source>
        <dbReference type="Proteomes" id="UP000257136"/>
    </source>
</evidence>
<dbReference type="RefSeq" id="WP_170141416.1">
    <property type="nucleotide sequence ID" value="NZ_QUNI01000003.1"/>
</dbReference>
<dbReference type="PANTHER" id="PTHR46333">
    <property type="entry name" value="CYTOKINESIS PROTEIN 3"/>
    <property type="match status" value="1"/>
</dbReference>
<dbReference type="AlphaFoldDB" id="A0A3E0EQV1"/>
<proteinExistence type="predicted"/>
<reference evidence="2 3" key="1">
    <citation type="submission" date="2018-08" db="EMBL/GenBank/DDBJ databases">
        <title>Genomic Encyclopedia of Archaeal and Bacterial Type Strains, Phase II (KMG-II): from individual species to whole genera.</title>
        <authorList>
            <person name="Goeker M."/>
        </authorList>
    </citation>
    <scope>NUCLEOTIDE SEQUENCE [LARGE SCALE GENOMIC DNA]</scope>
    <source>
        <strain evidence="2 3">DSM 100880</strain>
    </source>
</reference>
<dbReference type="PANTHER" id="PTHR46333:SF2">
    <property type="entry name" value="CYTOKINESIS PROTEIN 3"/>
    <property type="match status" value="1"/>
</dbReference>
<dbReference type="InterPro" id="IPR052557">
    <property type="entry name" value="CAP/Cytokinesis_protein"/>
</dbReference>
<evidence type="ECO:0000259" key="1">
    <source>
        <dbReference type="SMART" id="SM00460"/>
    </source>
</evidence>
<dbReference type="SMART" id="SM00460">
    <property type="entry name" value="TGc"/>
    <property type="match status" value="1"/>
</dbReference>
<accession>A0A3E0EQV1</accession>
<dbReference type="EMBL" id="QUNI01000003">
    <property type="protein sequence ID" value="REH00144.1"/>
    <property type="molecule type" value="Genomic_DNA"/>
</dbReference>
<gene>
    <name evidence="2" type="ORF">C8P67_103116</name>
</gene>
<dbReference type="Proteomes" id="UP000257136">
    <property type="component" value="Unassembled WGS sequence"/>
</dbReference>
<comment type="caution">
    <text evidence="2">The sequence shown here is derived from an EMBL/GenBank/DDBJ whole genome shotgun (WGS) entry which is preliminary data.</text>
</comment>
<name>A0A3E0EQV1_9FLAO</name>
<dbReference type="InterPro" id="IPR002931">
    <property type="entry name" value="Transglutaminase-like"/>
</dbReference>
<organism evidence="2 3">
    <name type="scientific">Flavobacterium aquicola</name>
    <dbReference type="NCBI Taxonomy" id="1682742"/>
    <lineage>
        <taxon>Bacteria</taxon>
        <taxon>Pseudomonadati</taxon>
        <taxon>Bacteroidota</taxon>
        <taxon>Flavobacteriia</taxon>
        <taxon>Flavobacteriales</taxon>
        <taxon>Flavobacteriaceae</taxon>
        <taxon>Flavobacterium</taxon>
    </lineage>
</organism>
<dbReference type="Gene3D" id="3.10.620.30">
    <property type="match status" value="1"/>
</dbReference>
<dbReference type="Pfam" id="PF01841">
    <property type="entry name" value="Transglut_core"/>
    <property type="match status" value="1"/>
</dbReference>
<dbReference type="GO" id="GO:0005737">
    <property type="term" value="C:cytoplasm"/>
    <property type="evidence" value="ECO:0007669"/>
    <property type="project" value="TreeGrafter"/>
</dbReference>
<sequence>MKRIFLFLLFTSMSFGQTKNPYVLIDAKMDKIPSDLSTSTDGIAKYINENFKSENDKIRAVFYWTASNISYDIENIASIDFSEVSPDKIKNTLLTKKGVCIHYAEVFNDIAQKVNIKSYIVGGYTKQNGKVDVLSHAWCAAKINNTWWLFDPTWGAGYVQNMKFFKRLNNLNYKVAPSQFIATHMPFDYLWQFLNYTVTNQEFIDGKTEINKTKPKFDFAGQIEEYDRMSEVDKARTALIRIQNNGVKNKLIQEMIHFKKSEVDAVQNNDAMAKMKDISDEYNQAVAQFNDFIMYRNNKFKPVLPDEAIKEMILAPKQKILDCQNRIYKIGKFDDNNLAYVKSLKKSIIDILKQIEEQEKFVNDYMSKSKSARKGMFTKITWFGVPLR</sequence>
<protein>
    <submittedName>
        <fullName evidence="2">Transglutaminase superfamily protein</fullName>
    </submittedName>
</protein>
<dbReference type="SUPFAM" id="SSF54001">
    <property type="entry name" value="Cysteine proteinases"/>
    <property type="match status" value="1"/>
</dbReference>
<keyword evidence="3" id="KW-1185">Reference proteome</keyword>
<evidence type="ECO:0000313" key="2">
    <source>
        <dbReference type="EMBL" id="REH00144.1"/>
    </source>
</evidence>